<feature type="compositionally biased region" description="Acidic residues" evidence="1">
    <location>
        <begin position="153"/>
        <end position="162"/>
    </location>
</feature>
<dbReference type="AlphaFoldDB" id="A0AA36FAV6"/>
<keyword evidence="3" id="KW-1185">Reference proteome</keyword>
<dbReference type="Proteomes" id="UP001162480">
    <property type="component" value="Chromosome 12"/>
</dbReference>
<organism evidence="2 3">
    <name type="scientific">Octopus vulgaris</name>
    <name type="common">Common octopus</name>
    <dbReference type="NCBI Taxonomy" id="6645"/>
    <lineage>
        <taxon>Eukaryota</taxon>
        <taxon>Metazoa</taxon>
        <taxon>Spiralia</taxon>
        <taxon>Lophotrochozoa</taxon>
        <taxon>Mollusca</taxon>
        <taxon>Cephalopoda</taxon>
        <taxon>Coleoidea</taxon>
        <taxon>Octopodiformes</taxon>
        <taxon>Octopoda</taxon>
        <taxon>Incirrata</taxon>
        <taxon>Octopodidae</taxon>
        <taxon>Octopus</taxon>
    </lineage>
</organism>
<reference evidence="2" key="1">
    <citation type="submission" date="2023-08" db="EMBL/GenBank/DDBJ databases">
        <authorList>
            <person name="Alioto T."/>
            <person name="Alioto T."/>
            <person name="Gomez Garrido J."/>
        </authorList>
    </citation>
    <scope>NUCLEOTIDE SEQUENCE</scope>
</reference>
<evidence type="ECO:0000313" key="2">
    <source>
        <dbReference type="EMBL" id="CAI9731105.1"/>
    </source>
</evidence>
<accession>A0AA36FAV6</accession>
<protein>
    <submittedName>
        <fullName evidence="2">Uncharacterized protein</fullName>
    </submittedName>
</protein>
<sequence length="180" mass="19651">MDKSPINAKTSSEPGTSEWKDITSGKGSAVLNSIPTGEEFIQGRKASNFAAAAGVSKTTIDCGSNKLGRYKDIDYTTVVTTNKSLLQQLKDVPNADNSTKTLEGKNFTPNIAIYNIDRANYNRRENLSEDQISKRLLELDEKWEEDCSDSFYCSEDDGESDSVLDSLGSVSSDGEGTQKQ</sequence>
<feature type="region of interest" description="Disordered" evidence="1">
    <location>
        <begin position="1"/>
        <end position="28"/>
    </location>
</feature>
<dbReference type="EMBL" id="OX597825">
    <property type="protein sequence ID" value="CAI9731105.1"/>
    <property type="molecule type" value="Genomic_DNA"/>
</dbReference>
<evidence type="ECO:0000313" key="3">
    <source>
        <dbReference type="Proteomes" id="UP001162480"/>
    </source>
</evidence>
<evidence type="ECO:0000256" key="1">
    <source>
        <dbReference type="SAM" id="MobiDB-lite"/>
    </source>
</evidence>
<feature type="compositionally biased region" description="Low complexity" evidence="1">
    <location>
        <begin position="163"/>
        <end position="180"/>
    </location>
</feature>
<proteinExistence type="predicted"/>
<feature type="region of interest" description="Disordered" evidence="1">
    <location>
        <begin position="153"/>
        <end position="180"/>
    </location>
</feature>
<name>A0AA36FAV6_OCTVU</name>
<gene>
    <name evidence="2" type="ORF">OCTVUL_1B011290</name>
</gene>